<evidence type="ECO:0000259" key="2">
    <source>
        <dbReference type="Pfam" id="PF02397"/>
    </source>
</evidence>
<organism evidence="3 4">
    <name type="scientific">Cellulomonas aerilata</name>
    <dbReference type="NCBI Taxonomy" id="515326"/>
    <lineage>
        <taxon>Bacteria</taxon>
        <taxon>Bacillati</taxon>
        <taxon>Actinomycetota</taxon>
        <taxon>Actinomycetes</taxon>
        <taxon>Micrococcales</taxon>
        <taxon>Cellulomonadaceae</taxon>
        <taxon>Cellulomonas</taxon>
    </lineage>
</organism>
<dbReference type="OrthoDB" id="9808602at2"/>
<dbReference type="Proteomes" id="UP000321181">
    <property type="component" value="Unassembled WGS sequence"/>
</dbReference>
<evidence type="ECO:0000256" key="1">
    <source>
        <dbReference type="ARBA" id="ARBA00006464"/>
    </source>
</evidence>
<gene>
    <name evidence="3" type="ORF">CAE01nite_18440</name>
</gene>
<accession>A0A512DCB0</accession>
<keyword evidence="4" id="KW-1185">Reference proteome</keyword>
<keyword evidence="3" id="KW-0808">Transferase</keyword>
<dbReference type="RefSeq" id="WP_146903147.1">
    <property type="nucleotide sequence ID" value="NZ_BAAARM010000003.1"/>
</dbReference>
<dbReference type="InterPro" id="IPR003362">
    <property type="entry name" value="Bact_transf"/>
</dbReference>
<dbReference type="EMBL" id="BJYY01000013">
    <property type="protein sequence ID" value="GEO34119.1"/>
    <property type="molecule type" value="Genomic_DNA"/>
</dbReference>
<sequence>MKRLTDVVVASVALVLLSPVLAAVALSVRLVMGRPVLFRQPRPGLGGAVFEILKFRTMRPPLAPGREFADHDERIPPLGRFLRRTSLDELPELLNVLRGEMSLVGPRPLLVDYLDRYTPEQARRHDVRPGITGLAQVSGRNALDWEQTFALDVRYVDTRSWWMDVRILLLTLVRLLDPRGAGADAAGITPMFLGSRTPPAAATDAGTPGTTR</sequence>
<evidence type="ECO:0000313" key="4">
    <source>
        <dbReference type="Proteomes" id="UP000321181"/>
    </source>
</evidence>
<protein>
    <submittedName>
        <fullName evidence="3">Sugar transferase</fullName>
    </submittedName>
</protein>
<reference evidence="3 4" key="1">
    <citation type="submission" date="2019-07" db="EMBL/GenBank/DDBJ databases">
        <title>Whole genome shotgun sequence of Cellulomonas aerilata NBRC 106308.</title>
        <authorList>
            <person name="Hosoyama A."/>
            <person name="Uohara A."/>
            <person name="Ohji S."/>
            <person name="Ichikawa N."/>
        </authorList>
    </citation>
    <scope>NUCLEOTIDE SEQUENCE [LARGE SCALE GENOMIC DNA]</scope>
    <source>
        <strain evidence="3 4">NBRC 106308</strain>
    </source>
</reference>
<dbReference type="Pfam" id="PF02397">
    <property type="entry name" value="Bac_transf"/>
    <property type="match status" value="1"/>
</dbReference>
<dbReference type="PANTHER" id="PTHR30576:SF8">
    <property type="entry name" value="UNDECAPRENYL-PHOSPHATE GALACTOSE PHOSPHOTRANSFERASE"/>
    <property type="match status" value="1"/>
</dbReference>
<evidence type="ECO:0000313" key="3">
    <source>
        <dbReference type="EMBL" id="GEO34119.1"/>
    </source>
</evidence>
<name>A0A512DCB0_9CELL</name>
<dbReference type="AlphaFoldDB" id="A0A512DCB0"/>
<comment type="caution">
    <text evidence="3">The sequence shown here is derived from an EMBL/GenBank/DDBJ whole genome shotgun (WGS) entry which is preliminary data.</text>
</comment>
<proteinExistence type="inferred from homology"/>
<feature type="domain" description="Bacterial sugar transferase" evidence="2">
    <location>
        <begin position="2"/>
        <end position="176"/>
    </location>
</feature>
<comment type="similarity">
    <text evidence="1">Belongs to the bacterial sugar transferase family.</text>
</comment>
<dbReference type="PANTHER" id="PTHR30576">
    <property type="entry name" value="COLANIC BIOSYNTHESIS UDP-GLUCOSE LIPID CARRIER TRANSFERASE"/>
    <property type="match status" value="1"/>
</dbReference>
<dbReference type="GO" id="GO:0016780">
    <property type="term" value="F:phosphotransferase activity, for other substituted phosphate groups"/>
    <property type="evidence" value="ECO:0007669"/>
    <property type="project" value="TreeGrafter"/>
</dbReference>